<comment type="catalytic activity">
    <reaction evidence="1 9">
        <text>riboflavin(in) = riboflavin(out)</text>
        <dbReference type="Rhea" id="RHEA:35015"/>
        <dbReference type="ChEBI" id="CHEBI:57986"/>
    </reaction>
</comment>
<comment type="similarity">
    <text evidence="3 9">Belongs to the riboflavin transporter family.</text>
</comment>
<keyword evidence="7 9" id="KW-1133">Transmembrane helix</keyword>
<gene>
    <name evidence="11" type="primary">LOC113428326</name>
</gene>
<protein>
    <recommendedName>
        <fullName evidence="9">Riboflavin transporter</fullName>
    </recommendedName>
</protein>
<feature type="transmembrane region" description="Helical" evidence="9">
    <location>
        <begin position="150"/>
        <end position="172"/>
    </location>
</feature>
<comment type="subcellular location">
    <subcellularLocation>
        <location evidence="2 9">Cell membrane</location>
        <topology evidence="2 9">Multi-pass membrane protein</topology>
    </subcellularLocation>
</comment>
<evidence type="ECO:0000256" key="9">
    <source>
        <dbReference type="RuleBase" id="RU368035"/>
    </source>
</evidence>
<keyword evidence="10" id="KW-1185">Reference proteome</keyword>
<evidence type="ECO:0000256" key="5">
    <source>
        <dbReference type="ARBA" id="ARBA00022475"/>
    </source>
</evidence>
<feature type="transmembrane region" description="Helical" evidence="9">
    <location>
        <begin position="73"/>
        <end position="93"/>
    </location>
</feature>
<comment type="function">
    <text evidence="9">Plasma membrane transporter mediating the uptake by cells of the water soluble vitamin B2/riboflavin that plays a key role in biochemical oxidation-reduction reactions of the carbohydrate, lipid, and amino acid metabolism.</text>
</comment>
<organism evidence="10 11">
    <name type="scientific">Notechis scutatus</name>
    <name type="common">mainland tiger snake</name>
    <dbReference type="NCBI Taxonomy" id="8663"/>
    <lineage>
        <taxon>Eukaryota</taxon>
        <taxon>Metazoa</taxon>
        <taxon>Chordata</taxon>
        <taxon>Craniata</taxon>
        <taxon>Vertebrata</taxon>
        <taxon>Euteleostomi</taxon>
        <taxon>Lepidosauria</taxon>
        <taxon>Squamata</taxon>
        <taxon>Bifurcata</taxon>
        <taxon>Unidentata</taxon>
        <taxon>Episquamata</taxon>
        <taxon>Toxicofera</taxon>
        <taxon>Serpentes</taxon>
        <taxon>Colubroidea</taxon>
        <taxon>Elapidae</taxon>
        <taxon>Hydrophiinae</taxon>
        <taxon>Notechis</taxon>
    </lineage>
</organism>
<dbReference type="PANTHER" id="PTHR12929">
    <property type="entry name" value="SOLUTE CARRIER FAMILY 52"/>
    <property type="match status" value="1"/>
</dbReference>
<evidence type="ECO:0000256" key="1">
    <source>
        <dbReference type="ARBA" id="ARBA00000215"/>
    </source>
</evidence>
<dbReference type="KEGG" id="nss:113428326"/>
<evidence type="ECO:0000256" key="7">
    <source>
        <dbReference type="ARBA" id="ARBA00022989"/>
    </source>
</evidence>
<dbReference type="InterPro" id="IPR009357">
    <property type="entry name" value="Riboflavin_transptr"/>
</dbReference>
<proteinExistence type="inferred from homology"/>
<dbReference type="Proteomes" id="UP000504612">
    <property type="component" value="Unplaced"/>
</dbReference>
<feature type="transmembrane region" description="Helical" evidence="9">
    <location>
        <begin position="295"/>
        <end position="313"/>
    </location>
</feature>
<keyword evidence="8 9" id="KW-0472">Membrane</keyword>
<feature type="transmembrane region" description="Helical" evidence="9">
    <location>
        <begin position="42"/>
        <end position="61"/>
    </location>
</feature>
<keyword evidence="4 9" id="KW-0813">Transport</keyword>
<evidence type="ECO:0000313" key="11">
    <source>
        <dbReference type="RefSeq" id="XP_026546661.1"/>
    </source>
</evidence>
<dbReference type="AlphaFoldDB" id="A0A6J1VUG7"/>
<dbReference type="GO" id="GO:0005886">
    <property type="term" value="C:plasma membrane"/>
    <property type="evidence" value="ECO:0007669"/>
    <property type="project" value="UniProtKB-SubCell"/>
</dbReference>
<evidence type="ECO:0000256" key="4">
    <source>
        <dbReference type="ARBA" id="ARBA00022448"/>
    </source>
</evidence>
<sequence length="314" mass="33646">MGLVVHLLVCLLGTGSWVAINGVWVELPLMVPRLPEGWLLPTYLTVIIQLANLGPLAFTLAHRFLRGRVDEVAVIYGLLVLGCLACLLLAFFWQETRLLGASRYSLALLVLLFFLALVDCTSSVTFLPYMRRLPSRHLTTYFVGEGLSGLLPGLVALGQGAGVARCVNASLLGNGTTELLAEYQEARFSVRTFFLLLSGMMASSLAAFLVLNHLPRLAKGSRACQGSLDGAAATGTGCPMLRPPDSGAGTAPFRVRRAFVFGLMGWANVLTNGLLPPLQSYSCLPYGHLTYHLSATLGSLANPLACFLGMFLVS</sequence>
<dbReference type="PANTHER" id="PTHR12929:SF6">
    <property type="entry name" value="SOLUTE CARRIER FAMILY 52, RIBOFLAVIN TRANSPORTER, MEMBER 3-B"/>
    <property type="match status" value="1"/>
</dbReference>
<keyword evidence="5 9" id="KW-1003">Cell membrane</keyword>
<dbReference type="RefSeq" id="XP_026546661.1">
    <property type="nucleotide sequence ID" value="XM_026690876.1"/>
</dbReference>
<evidence type="ECO:0000256" key="8">
    <source>
        <dbReference type="ARBA" id="ARBA00023136"/>
    </source>
</evidence>
<accession>A0A6J1VUG7</accession>
<evidence type="ECO:0000256" key="3">
    <source>
        <dbReference type="ARBA" id="ARBA00006366"/>
    </source>
</evidence>
<feature type="non-terminal residue" evidence="11">
    <location>
        <position position="314"/>
    </location>
</feature>
<dbReference type="GeneID" id="113428326"/>
<comment type="caution">
    <text evidence="9">Lacks conserved residue(s) required for the propagation of feature annotation.</text>
</comment>
<feature type="transmembrane region" description="Helical" evidence="9">
    <location>
        <begin position="105"/>
        <end position="129"/>
    </location>
</feature>
<dbReference type="Pfam" id="PF06237">
    <property type="entry name" value="SLC52_ribofla_tr"/>
    <property type="match status" value="1"/>
</dbReference>
<reference evidence="11" key="1">
    <citation type="submission" date="2025-08" db="UniProtKB">
        <authorList>
            <consortium name="RefSeq"/>
        </authorList>
    </citation>
    <scope>IDENTIFICATION</scope>
</reference>
<feature type="transmembrane region" description="Helical" evidence="9">
    <location>
        <begin position="192"/>
        <end position="212"/>
    </location>
</feature>
<evidence type="ECO:0000313" key="10">
    <source>
        <dbReference type="Proteomes" id="UP000504612"/>
    </source>
</evidence>
<evidence type="ECO:0000256" key="2">
    <source>
        <dbReference type="ARBA" id="ARBA00004651"/>
    </source>
</evidence>
<evidence type="ECO:0000256" key="6">
    <source>
        <dbReference type="ARBA" id="ARBA00022692"/>
    </source>
</evidence>
<dbReference type="GO" id="GO:0032217">
    <property type="term" value="F:riboflavin transmembrane transporter activity"/>
    <property type="evidence" value="ECO:0007669"/>
    <property type="project" value="UniProtKB-UniRule"/>
</dbReference>
<feature type="transmembrane region" description="Helical" evidence="9">
    <location>
        <begin position="258"/>
        <end position="275"/>
    </location>
</feature>
<keyword evidence="6 9" id="KW-0812">Transmembrane</keyword>
<name>A0A6J1VUG7_9SAUR</name>